<protein>
    <submittedName>
        <fullName evidence="3">Uncharacterized protein</fullName>
    </submittedName>
</protein>
<feature type="signal peptide" evidence="2">
    <location>
        <begin position="1"/>
        <end position="19"/>
    </location>
</feature>
<feature type="region of interest" description="Disordered" evidence="1">
    <location>
        <begin position="22"/>
        <end position="53"/>
    </location>
</feature>
<name>A0A368H3N6_ANCCA</name>
<keyword evidence="4" id="KW-1185">Reference proteome</keyword>
<proteinExistence type="predicted"/>
<sequence length="98" mass="11568">MGSLLFRLLLLTLAVIVASAPPKKGHRRHNAVDWSNQFPESSKDPFEHDKWYHSRPEPSAEWVKKAIDEMIERDRKRKDYHSRGLDRLRKVKRNHAKG</sequence>
<accession>A0A368H3N6</accession>
<gene>
    <name evidence="3" type="ORF">ANCCAN_04113</name>
</gene>
<comment type="caution">
    <text evidence="3">The sequence shown here is derived from an EMBL/GenBank/DDBJ whole genome shotgun (WGS) entry which is preliminary data.</text>
</comment>
<reference evidence="3 4" key="1">
    <citation type="submission" date="2014-10" db="EMBL/GenBank/DDBJ databases">
        <title>Draft genome of the hookworm Ancylostoma caninum.</title>
        <authorList>
            <person name="Mitreva M."/>
        </authorList>
    </citation>
    <scope>NUCLEOTIDE SEQUENCE [LARGE SCALE GENOMIC DNA]</scope>
    <source>
        <strain evidence="3 4">Baltimore</strain>
    </source>
</reference>
<dbReference type="AlphaFoldDB" id="A0A368H3N6"/>
<evidence type="ECO:0000256" key="1">
    <source>
        <dbReference type="SAM" id="MobiDB-lite"/>
    </source>
</evidence>
<evidence type="ECO:0000313" key="3">
    <source>
        <dbReference type="EMBL" id="RCN49867.1"/>
    </source>
</evidence>
<organism evidence="3 4">
    <name type="scientific">Ancylostoma caninum</name>
    <name type="common">Dog hookworm</name>
    <dbReference type="NCBI Taxonomy" id="29170"/>
    <lineage>
        <taxon>Eukaryota</taxon>
        <taxon>Metazoa</taxon>
        <taxon>Ecdysozoa</taxon>
        <taxon>Nematoda</taxon>
        <taxon>Chromadorea</taxon>
        <taxon>Rhabditida</taxon>
        <taxon>Rhabditina</taxon>
        <taxon>Rhabditomorpha</taxon>
        <taxon>Strongyloidea</taxon>
        <taxon>Ancylostomatidae</taxon>
        <taxon>Ancylostomatinae</taxon>
        <taxon>Ancylostoma</taxon>
    </lineage>
</organism>
<dbReference type="OrthoDB" id="10615449at2759"/>
<evidence type="ECO:0000256" key="2">
    <source>
        <dbReference type="SAM" id="SignalP"/>
    </source>
</evidence>
<dbReference type="EMBL" id="JOJR01000029">
    <property type="protein sequence ID" value="RCN49867.1"/>
    <property type="molecule type" value="Genomic_DNA"/>
</dbReference>
<feature type="chain" id="PRO_5016595016" evidence="2">
    <location>
        <begin position="20"/>
        <end position="98"/>
    </location>
</feature>
<keyword evidence="2" id="KW-0732">Signal</keyword>
<evidence type="ECO:0000313" key="4">
    <source>
        <dbReference type="Proteomes" id="UP000252519"/>
    </source>
</evidence>
<dbReference type="Proteomes" id="UP000252519">
    <property type="component" value="Unassembled WGS sequence"/>
</dbReference>
<feature type="compositionally biased region" description="Basic and acidic residues" evidence="1">
    <location>
        <begin position="41"/>
        <end position="53"/>
    </location>
</feature>